<dbReference type="AlphaFoldDB" id="A0A6I4MEE2"/>
<reference evidence="4" key="1">
    <citation type="submission" date="2019-12" db="EMBL/GenBank/DDBJ databases">
        <title>Actinomadura physcomitrii sp. nov., a novel actinomycete isolated from moss [Physcomitrium sphaericum (Ludw) Fuernr].</title>
        <authorList>
            <person name="Zhuang X."/>
        </authorList>
    </citation>
    <scope>NUCLEOTIDE SEQUENCE [LARGE SCALE GENOMIC DNA]</scope>
    <source>
        <strain evidence="4">LD22</strain>
    </source>
</reference>
<dbReference type="EMBL" id="WBMS02000018">
    <property type="protein sequence ID" value="MWA03250.1"/>
    <property type="molecule type" value="Genomic_DNA"/>
</dbReference>
<feature type="region of interest" description="Disordered" evidence="2">
    <location>
        <begin position="129"/>
        <end position="164"/>
    </location>
</feature>
<evidence type="ECO:0000259" key="3">
    <source>
        <dbReference type="Pfam" id="PF08028"/>
    </source>
</evidence>
<dbReference type="InterPro" id="IPR036250">
    <property type="entry name" value="AcylCo_DH-like_C"/>
</dbReference>
<dbReference type="RefSeq" id="WP_151595789.1">
    <property type="nucleotide sequence ID" value="NZ_WBMS02000018.1"/>
</dbReference>
<name>A0A6I4MEE2_9ACTN</name>
<gene>
    <name evidence="4" type="ORF">F8568_023300</name>
</gene>
<keyword evidence="5" id="KW-1185">Reference proteome</keyword>
<feature type="compositionally biased region" description="Basic and acidic residues" evidence="2">
    <location>
        <begin position="149"/>
        <end position="164"/>
    </location>
</feature>
<sequence>MVDHVRTLKRGTLPQFGTAVEDPLVLRRIGAASSRLTASRALLYATADTVEHLDGADSAAVAATVDGFRTKVACVEASLAVASTVHELTGARSTSNKYRLDRFWRNARTFASHDPTDAKNVYVGMYETAGELPPLDSPGTRSPSSTETRPSDPSRRERPLTLLR</sequence>
<dbReference type="Proteomes" id="UP000462055">
    <property type="component" value="Unassembled WGS sequence"/>
</dbReference>
<dbReference type="SUPFAM" id="SSF47203">
    <property type="entry name" value="Acyl-CoA dehydrogenase C-terminal domain-like"/>
    <property type="match status" value="1"/>
</dbReference>
<organism evidence="4 5">
    <name type="scientific">Actinomadura physcomitrii</name>
    <dbReference type="NCBI Taxonomy" id="2650748"/>
    <lineage>
        <taxon>Bacteria</taxon>
        <taxon>Bacillati</taxon>
        <taxon>Actinomycetota</taxon>
        <taxon>Actinomycetes</taxon>
        <taxon>Streptosporangiales</taxon>
        <taxon>Thermomonosporaceae</taxon>
        <taxon>Actinomadura</taxon>
    </lineage>
</organism>
<evidence type="ECO:0000313" key="5">
    <source>
        <dbReference type="Proteomes" id="UP000462055"/>
    </source>
</evidence>
<keyword evidence="1" id="KW-0560">Oxidoreductase</keyword>
<evidence type="ECO:0000256" key="2">
    <source>
        <dbReference type="SAM" id="MobiDB-lite"/>
    </source>
</evidence>
<protein>
    <recommendedName>
        <fullName evidence="3">Acyl-CoA dehydrogenase C-terminal domain-containing protein</fullName>
    </recommendedName>
</protein>
<accession>A0A6I4MEE2</accession>
<dbReference type="GO" id="GO:0016627">
    <property type="term" value="F:oxidoreductase activity, acting on the CH-CH group of donors"/>
    <property type="evidence" value="ECO:0007669"/>
    <property type="project" value="InterPro"/>
</dbReference>
<evidence type="ECO:0000313" key="4">
    <source>
        <dbReference type="EMBL" id="MWA03250.1"/>
    </source>
</evidence>
<evidence type="ECO:0000256" key="1">
    <source>
        <dbReference type="ARBA" id="ARBA00023002"/>
    </source>
</evidence>
<feature type="compositionally biased region" description="Low complexity" evidence="2">
    <location>
        <begin position="137"/>
        <end position="148"/>
    </location>
</feature>
<dbReference type="InterPro" id="IPR013107">
    <property type="entry name" value="Acyl-CoA_DH_C"/>
</dbReference>
<comment type="caution">
    <text evidence="4">The sequence shown here is derived from an EMBL/GenBank/DDBJ whole genome shotgun (WGS) entry which is preliminary data.</text>
</comment>
<dbReference type="Pfam" id="PF08028">
    <property type="entry name" value="Acyl-CoA_dh_2"/>
    <property type="match status" value="1"/>
</dbReference>
<proteinExistence type="predicted"/>
<dbReference type="Gene3D" id="1.20.140.10">
    <property type="entry name" value="Butyryl-CoA Dehydrogenase, subunit A, domain 3"/>
    <property type="match status" value="1"/>
</dbReference>
<feature type="domain" description="Acyl-CoA dehydrogenase C-terminal" evidence="3">
    <location>
        <begin position="9"/>
        <end position="114"/>
    </location>
</feature>